<dbReference type="EMBL" id="CP000319">
    <property type="protein sequence ID" value="ABE61042.1"/>
    <property type="molecule type" value="Genomic_DNA"/>
</dbReference>
<evidence type="ECO:0000256" key="1">
    <source>
        <dbReference type="SAM" id="Phobius"/>
    </source>
</evidence>
<dbReference type="KEGG" id="nha:Nham_0141"/>
<dbReference type="AlphaFoldDB" id="Q1QRV5"/>
<protein>
    <recommendedName>
        <fullName evidence="4">RiboL-PSP-HEPN domain-containing protein</fullName>
    </recommendedName>
</protein>
<sequence length="195" mass="22233">MIYEYSAQNHDWDLTLHAAAELIKAGLIADKKPRTGTLSMGFSFFTGGMVLSFAAIESFSASVAFSMRSHERFSGFDFQRYRNARRFWDKMEMLMSVAGIEIDKGNGLFQYIGQMQEWRNLVTHASPYEIEPTEIDNTTSAPGKLHEKKWRLEYTRMADAENAKKFYGTALNFINLVTEQTGIDPRASAKFRPMA</sequence>
<dbReference type="HOGENOM" id="CLU_1400184_0_0_5"/>
<name>Q1QRV5_NITHX</name>
<organism evidence="2 3">
    <name type="scientific">Nitrobacter hamburgensis (strain DSM 10229 / NCIMB 13809 / X14)</name>
    <dbReference type="NCBI Taxonomy" id="323097"/>
    <lineage>
        <taxon>Bacteria</taxon>
        <taxon>Pseudomonadati</taxon>
        <taxon>Pseudomonadota</taxon>
        <taxon>Alphaproteobacteria</taxon>
        <taxon>Hyphomicrobiales</taxon>
        <taxon>Nitrobacteraceae</taxon>
        <taxon>Nitrobacter</taxon>
    </lineage>
</organism>
<evidence type="ECO:0000313" key="2">
    <source>
        <dbReference type="EMBL" id="ABE61042.1"/>
    </source>
</evidence>
<keyword evidence="3" id="KW-1185">Reference proteome</keyword>
<proteinExistence type="predicted"/>
<gene>
    <name evidence="2" type="ordered locus">Nham_0141</name>
</gene>
<evidence type="ECO:0000313" key="3">
    <source>
        <dbReference type="Proteomes" id="UP000001953"/>
    </source>
</evidence>
<dbReference type="STRING" id="323097.Nham_0141"/>
<dbReference type="Proteomes" id="UP000001953">
    <property type="component" value="Chromosome"/>
</dbReference>
<dbReference type="RefSeq" id="WP_011508748.1">
    <property type="nucleotide sequence ID" value="NC_007964.1"/>
</dbReference>
<reference evidence="2 3" key="1">
    <citation type="submission" date="2006-03" db="EMBL/GenBank/DDBJ databases">
        <title>Complete sequence of chromosome of Nitrobacter hamburgensis X14.</title>
        <authorList>
            <consortium name="US DOE Joint Genome Institute"/>
            <person name="Copeland A."/>
            <person name="Lucas S."/>
            <person name="Lapidus A."/>
            <person name="Barry K."/>
            <person name="Detter J.C."/>
            <person name="Glavina del Rio T."/>
            <person name="Hammon N."/>
            <person name="Israni S."/>
            <person name="Dalin E."/>
            <person name="Tice H."/>
            <person name="Pitluck S."/>
            <person name="Chain P."/>
            <person name="Malfatti S."/>
            <person name="Shin M."/>
            <person name="Vergez L."/>
            <person name="Schmutz J."/>
            <person name="Larimer F."/>
            <person name="Land M."/>
            <person name="Hauser L."/>
            <person name="Kyrpides N."/>
            <person name="Ivanova N."/>
            <person name="Ward B."/>
            <person name="Arp D."/>
            <person name="Klotz M."/>
            <person name="Stein L."/>
            <person name="O'Mullan G."/>
            <person name="Starkenburg S."/>
            <person name="Sayavedra L."/>
            <person name="Poret-Peterson A.T."/>
            <person name="Gentry M.E."/>
            <person name="Bruce D."/>
            <person name="Richardson P."/>
        </authorList>
    </citation>
    <scope>NUCLEOTIDE SEQUENCE [LARGE SCALE GENOMIC DNA]</scope>
    <source>
        <strain evidence="3">DSM 10229 / NCIMB 13809 / X14</strain>
    </source>
</reference>
<feature type="transmembrane region" description="Helical" evidence="1">
    <location>
        <begin position="42"/>
        <end position="65"/>
    </location>
</feature>
<keyword evidence="1" id="KW-1133">Transmembrane helix</keyword>
<dbReference type="OrthoDB" id="8069711at2"/>
<keyword evidence="1" id="KW-0472">Membrane</keyword>
<accession>Q1QRV5</accession>
<evidence type="ECO:0008006" key="4">
    <source>
        <dbReference type="Google" id="ProtNLM"/>
    </source>
</evidence>
<keyword evidence="1" id="KW-0812">Transmembrane</keyword>